<dbReference type="RefSeq" id="WP_248577202.1">
    <property type="nucleotide sequence ID" value="NZ_CP096255.1"/>
</dbReference>
<reference evidence="1" key="2">
    <citation type="submission" date="2022-04" db="EMBL/GenBank/DDBJ databases">
        <authorList>
            <person name="Bromfield E.S.P."/>
            <person name="Cloutier S."/>
        </authorList>
    </citation>
    <scope>NUCLEOTIDE SEQUENCE</scope>
    <source>
        <strain evidence="1">1S5</strain>
    </source>
</reference>
<dbReference type="Proteomes" id="UP000551709">
    <property type="component" value="Chromosome"/>
</dbReference>
<evidence type="ECO:0000313" key="1">
    <source>
        <dbReference type="EMBL" id="UPT89964.1"/>
    </source>
</evidence>
<protein>
    <submittedName>
        <fullName evidence="1">Uncharacterized protein</fullName>
    </submittedName>
</protein>
<dbReference type="EMBL" id="CP096255">
    <property type="protein sequence ID" value="UPT89964.1"/>
    <property type="molecule type" value="Genomic_DNA"/>
</dbReference>
<accession>A0A8U0FRZ1</accession>
<name>A0A8U0FRZ1_9BRAD</name>
<proteinExistence type="predicted"/>
<dbReference type="AlphaFoldDB" id="A0A8U0FRZ1"/>
<sequence length="71" mass="7507">MNSTMQQGIVNLIWSPFAELRGNSVGTGWLDVGLEYVYSHRDVYGGTAATAPVSTGSGTANRILGSATVRF</sequence>
<reference evidence="1" key="1">
    <citation type="journal article" date="2017" name="Syst. Appl. Microbiol.">
        <title>Soybeans inoculated with root zone soils of Canadian native legumes harbour diverse and novel Bradyrhizobium spp. that possess agricultural potential.</title>
        <authorList>
            <person name="Bromfield E.S.P."/>
            <person name="Cloutier S."/>
            <person name="Tambong J.T."/>
            <person name="Tran Thi T.V."/>
        </authorList>
    </citation>
    <scope>NUCLEOTIDE SEQUENCE</scope>
    <source>
        <strain evidence="1">1S5</strain>
    </source>
</reference>
<organism evidence="1 2">
    <name type="scientific">Bradyrhizobium barranii subsp. apii</name>
    <dbReference type="NCBI Taxonomy" id="2819348"/>
    <lineage>
        <taxon>Bacteria</taxon>
        <taxon>Pseudomonadati</taxon>
        <taxon>Pseudomonadota</taxon>
        <taxon>Alphaproteobacteria</taxon>
        <taxon>Hyphomicrobiales</taxon>
        <taxon>Nitrobacteraceae</taxon>
        <taxon>Bradyrhizobium</taxon>
        <taxon>Bradyrhizobium barranii</taxon>
    </lineage>
</organism>
<evidence type="ECO:0000313" key="2">
    <source>
        <dbReference type="Proteomes" id="UP000551709"/>
    </source>
</evidence>
<gene>
    <name evidence="1" type="ORF">HAP41_0000014015</name>
</gene>